<dbReference type="GO" id="GO:0015562">
    <property type="term" value="F:efflux transmembrane transporter activity"/>
    <property type="evidence" value="ECO:0007669"/>
    <property type="project" value="TreeGrafter"/>
</dbReference>
<feature type="domain" description="CusB-like beta-barrel" evidence="4">
    <location>
        <begin position="204"/>
        <end position="275"/>
    </location>
</feature>
<dbReference type="GO" id="GO:1990281">
    <property type="term" value="C:efflux pump complex"/>
    <property type="evidence" value="ECO:0007669"/>
    <property type="project" value="TreeGrafter"/>
</dbReference>
<dbReference type="SUPFAM" id="SSF111369">
    <property type="entry name" value="HlyD-like secretion proteins"/>
    <property type="match status" value="1"/>
</dbReference>
<evidence type="ECO:0000313" key="6">
    <source>
        <dbReference type="EMBL" id="SHJ53770.1"/>
    </source>
</evidence>
<dbReference type="Gene3D" id="1.10.287.470">
    <property type="entry name" value="Helix hairpin bin"/>
    <property type="match status" value="1"/>
</dbReference>
<dbReference type="Pfam" id="PF25917">
    <property type="entry name" value="BSH_RND"/>
    <property type="match status" value="1"/>
</dbReference>
<feature type="coiled-coil region" evidence="2">
    <location>
        <begin position="111"/>
        <end position="155"/>
    </location>
</feature>
<dbReference type="RefSeq" id="WP_084140673.1">
    <property type="nucleotide sequence ID" value="NZ_FQZA01000011.1"/>
</dbReference>
<dbReference type="Proteomes" id="UP000184040">
    <property type="component" value="Unassembled WGS sequence"/>
</dbReference>
<dbReference type="InterPro" id="IPR006143">
    <property type="entry name" value="RND_pump_MFP"/>
</dbReference>
<dbReference type="Gene3D" id="2.40.50.100">
    <property type="match status" value="1"/>
</dbReference>
<feature type="domain" description="YknX-like C-terminal permuted SH3-like" evidence="5">
    <location>
        <begin position="283"/>
        <end position="350"/>
    </location>
</feature>
<comment type="similarity">
    <text evidence="1">Belongs to the membrane fusion protein (MFP) (TC 8.A.1) family.</text>
</comment>
<feature type="domain" description="Multidrug resistance protein MdtA-like barrel-sandwich hybrid" evidence="3">
    <location>
        <begin position="70"/>
        <end position="196"/>
    </location>
</feature>
<dbReference type="PANTHER" id="PTHR30469">
    <property type="entry name" value="MULTIDRUG RESISTANCE PROTEIN MDTA"/>
    <property type="match status" value="1"/>
</dbReference>
<dbReference type="FunFam" id="2.40.30.170:FF:000010">
    <property type="entry name" value="Efflux RND transporter periplasmic adaptor subunit"/>
    <property type="match status" value="1"/>
</dbReference>
<dbReference type="Gene3D" id="2.40.420.20">
    <property type="match status" value="1"/>
</dbReference>
<evidence type="ECO:0000259" key="4">
    <source>
        <dbReference type="Pfam" id="PF25954"/>
    </source>
</evidence>
<gene>
    <name evidence="6" type="ORF">SAMN04488012_11128</name>
</gene>
<dbReference type="STRING" id="313368.SAMN04488012_11128"/>
<keyword evidence="7" id="KW-1185">Reference proteome</keyword>
<protein>
    <submittedName>
        <fullName evidence="6">Membrane fusion protein, multidrug efflux system</fullName>
    </submittedName>
</protein>
<accession>A0A1M6K4J3</accession>
<evidence type="ECO:0000259" key="3">
    <source>
        <dbReference type="Pfam" id="PF25917"/>
    </source>
</evidence>
<proteinExistence type="inferred from homology"/>
<dbReference type="EMBL" id="FQZA01000011">
    <property type="protein sequence ID" value="SHJ53770.1"/>
    <property type="molecule type" value="Genomic_DNA"/>
</dbReference>
<dbReference type="PANTHER" id="PTHR30469:SF11">
    <property type="entry name" value="BLL4320 PROTEIN"/>
    <property type="match status" value="1"/>
</dbReference>
<dbReference type="NCBIfam" id="TIGR01730">
    <property type="entry name" value="RND_mfp"/>
    <property type="match status" value="1"/>
</dbReference>
<dbReference type="Gene3D" id="2.40.30.170">
    <property type="match status" value="1"/>
</dbReference>
<dbReference type="InterPro" id="IPR058625">
    <property type="entry name" value="MdtA-like_BSH"/>
</dbReference>
<evidence type="ECO:0000259" key="5">
    <source>
        <dbReference type="Pfam" id="PF25989"/>
    </source>
</evidence>
<dbReference type="PROSITE" id="PS51257">
    <property type="entry name" value="PROKAR_LIPOPROTEIN"/>
    <property type="match status" value="1"/>
</dbReference>
<sequence length="360" mass="38262">MGKIFKVLLGLALVVACGFAGVWGTERLMSLQASEGGRSGPSATRVGLASPERVEVEEDVKAVGTLRAIRMVELTPASAGRVTEVLVSSGDTVGAGQRLIQLDDRSQRAAVAEAEATLGEARSDFQRFEQLGDSNAAAEAQVEQARAAFLRAEAALGAAEAALEDRTVTAPFAGTLGLLDVEPGAFLSTETTVANLFDLSSVELEASLPERYFSRVQAGQTVVMSTPAFPDTTFEGQIDVKASEVSLGTRNFDIRATFENPDRQLVGGMFANARLVLDRYDATAIPDDAIISEGLSTYVFTVDDETARRTEVETGNSVGALTEIREGLDTDDRVVVAGWDNLSDGATVEIDEDFEREALN</sequence>
<dbReference type="InterPro" id="IPR058637">
    <property type="entry name" value="YknX-like_C"/>
</dbReference>
<evidence type="ECO:0000256" key="2">
    <source>
        <dbReference type="SAM" id="Coils"/>
    </source>
</evidence>
<evidence type="ECO:0000256" key="1">
    <source>
        <dbReference type="ARBA" id="ARBA00009477"/>
    </source>
</evidence>
<dbReference type="Pfam" id="PF25989">
    <property type="entry name" value="YknX_C"/>
    <property type="match status" value="1"/>
</dbReference>
<dbReference type="AlphaFoldDB" id="A0A1M6K4J3"/>
<dbReference type="InterPro" id="IPR058792">
    <property type="entry name" value="Beta-barrel_RND_2"/>
</dbReference>
<keyword evidence="2" id="KW-0175">Coiled coil</keyword>
<reference evidence="6 7" key="1">
    <citation type="submission" date="2016-11" db="EMBL/GenBank/DDBJ databases">
        <authorList>
            <person name="Jaros S."/>
            <person name="Januszkiewicz K."/>
            <person name="Wedrychowicz H."/>
        </authorList>
    </citation>
    <scope>NUCLEOTIDE SEQUENCE [LARGE SCALE GENOMIC DNA]</scope>
    <source>
        <strain evidence="6 7">DSM 26892</strain>
    </source>
</reference>
<organism evidence="6 7">
    <name type="scientific">Palleronia salina</name>
    <dbReference type="NCBI Taxonomy" id="313368"/>
    <lineage>
        <taxon>Bacteria</taxon>
        <taxon>Pseudomonadati</taxon>
        <taxon>Pseudomonadota</taxon>
        <taxon>Alphaproteobacteria</taxon>
        <taxon>Rhodobacterales</taxon>
        <taxon>Roseobacteraceae</taxon>
        <taxon>Palleronia</taxon>
    </lineage>
</organism>
<dbReference type="Pfam" id="PF25954">
    <property type="entry name" value="Beta-barrel_RND_2"/>
    <property type="match status" value="1"/>
</dbReference>
<name>A0A1M6K4J3_9RHOB</name>
<evidence type="ECO:0000313" key="7">
    <source>
        <dbReference type="Proteomes" id="UP000184040"/>
    </source>
</evidence>